<feature type="non-terminal residue" evidence="4">
    <location>
        <position position="1"/>
    </location>
</feature>
<evidence type="ECO:0000313" key="4">
    <source>
        <dbReference type="EMBL" id="TFL03620.1"/>
    </source>
</evidence>
<keyword evidence="5" id="KW-1185">Reference proteome</keyword>
<keyword evidence="2" id="KW-1133">Transmembrane helix</keyword>
<feature type="transmembrane region" description="Helical" evidence="2">
    <location>
        <begin position="29"/>
        <end position="51"/>
    </location>
</feature>
<dbReference type="InterPro" id="IPR041622">
    <property type="entry name" value="SLATT_fungi"/>
</dbReference>
<evidence type="ECO:0000256" key="2">
    <source>
        <dbReference type="SAM" id="Phobius"/>
    </source>
</evidence>
<dbReference type="OrthoDB" id="3245801at2759"/>
<proteinExistence type="predicted"/>
<evidence type="ECO:0000313" key="5">
    <source>
        <dbReference type="Proteomes" id="UP000305067"/>
    </source>
</evidence>
<evidence type="ECO:0000259" key="3">
    <source>
        <dbReference type="Pfam" id="PF18142"/>
    </source>
</evidence>
<protein>
    <recommendedName>
        <fullName evidence="3">SMODS and SLOG-associating 2TM effector domain-containing protein</fullName>
    </recommendedName>
</protein>
<dbReference type="AlphaFoldDB" id="A0A5C3QS08"/>
<dbReference type="Proteomes" id="UP000305067">
    <property type="component" value="Unassembled WGS sequence"/>
</dbReference>
<dbReference type="NCBIfam" id="NF033635">
    <property type="entry name" value="SLATT_fungal"/>
    <property type="match status" value="1"/>
</dbReference>
<name>A0A5C3QS08_9AGAR</name>
<keyword evidence="2" id="KW-0812">Transmembrane</keyword>
<reference evidence="4 5" key="1">
    <citation type="journal article" date="2019" name="Nat. Ecol. Evol.">
        <title>Megaphylogeny resolves global patterns of mushroom evolution.</title>
        <authorList>
            <person name="Varga T."/>
            <person name="Krizsan K."/>
            <person name="Foldi C."/>
            <person name="Dima B."/>
            <person name="Sanchez-Garcia M."/>
            <person name="Sanchez-Ramirez S."/>
            <person name="Szollosi G.J."/>
            <person name="Szarkandi J.G."/>
            <person name="Papp V."/>
            <person name="Albert L."/>
            <person name="Andreopoulos W."/>
            <person name="Angelini C."/>
            <person name="Antonin V."/>
            <person name="Barry K.W."/>
            <person name="Bougher N.L."/>
            <person name="Buchanan P."/>
            <person name="Buyck B."/>
            <person name="Bense V."/>
            <person name="Catcheside P."/>
            <person name="Chovatia M."/>
            <person name="Cooper J."/>
            <person name="Damon W."/>
            <person name="Desjardin D."/>
            <person name="Finy P."/>
            <person name="Geml J."/>
            <person name="Haridas S."/>
            <person name="Hughes K."/>
            <person name="Justo A."/>
            <person name="Karasinski D."/>
            <person name="Kautmanova I."/>
            <person name="Kiss B."/>
            <person name="Kocsube S."/>
            <person name="Kotiranta H."/>
            <person name="LaButti K.M."/>
            <person name="Lechner B.E."/>
            <person name="Liimatainen K."/>
            <person name="Lipzen A."/>
            <person name="Lukacs Z."/>
            <person name="Mihaltcheva S."/>
            <person name="Morgado L.N."/>
            <person name="Niskanen T."/>
            <person name="Noordeloos M.E."/>
            <person name="Ohm R.A."/>
            <person name="Ortiz-Santana B."/>
            <person name="Ovrebo C."/>
            <person name="Racz N."/>
            <person name="Riley R."/>
            <person name="Savchenko A."/>
            <person name="Shiryaev A."/>
            <person name="Soop K."/>
            <person name="Spirin V."/>
            <person name="Szebenyi C."/>
            <person name="Tomsovsky M."/>
            <person name="Tulloss R.E."/>
            <person name="Uehling J."/>
            <person name="Grigoriev I.V."/>
            <person name="Vagvolgyi C."/>
            <person name="Papp T."/>
            <person name="Martin F.M."/>
            <person name="Miettinen O."/>
            <person name="Hibbett D.S."/>
            <person name="Nagy L.G."/>
        </authorList>
    </citation>
    <scope>NUCLEOTIDE SEQUENCE [LARGE SCALE GENOMIC DNA]</scope>
    <source>
        <strain evidence="4 5">CBS 309.79</strain>
    </source>
</reference>
<feature type="transmembrane region" description="Helical" evidence="2">
    <location>
        <begin position="129"/>
        <end position="153"/>
    </location>
</feature>
<feature type="transmembrane region" description="Helical" evidence="2">
    <location>
        <begin position="57"/>
        <end position="76"/>
    </location>
</feature>
<gene>
    <name evidence="4" type="ORF">BDV98DRAFT_503983</name>
</gene>
<dbReference type="Pfam" id="PF18142">
    <property type="entry name" value="SLATT_fungal"/>
    <property type="match status" value="1"/>
</dbReference>
<feature type="transmembrane region" description="Helical" evidence="2">
    <location>
        <begin position="183"/>
        <end position="202"/>
    </location>
</feature>
<evidence type="ECO:0000256" key="1">
    <source>
        <dbReference type="SAM" id="MobiDB-lite"/>
    </source>
</evidence>
<sequence>TIRERVEPTLHLARAERDKYAARARMTGYSLNGAIGAQVVLGALTTGLSAALSGKQVSTVTAVLGGLSTMAASYLARTRGSNEPELSISRTKDLEQFIRECEAFQLDFGHLYGRFLNSKLEDLRGRFEALLGNASGCVGLYFWLDCIFLLGWISGRGSCPSHWVLWVDGCRLSSTADGHRGPLPLFTFILPFLFAIATRCVCTSSNHSHDCTRNPNRWPPSPSIEQQSGCYEALD</sequence>
<dbReference type="EMBL" id="ML178820">
    <property type="protein sequence ID" value="TFL03620.1"/>
    <property type="molecule type" value="Genomic_DNA"/>
</dbReference>
<accession>A0A5C3QS08</accession>
<organism evidence="4 5">
    <name type="scientific">Pterulicium gracile</name>
    <dbReference type="NCBI Taxonomy" id="1884261"/>
    <lineage>
        <taxon>Eukaryota</taxon>
        <taxon>Fungi</taxon>
        <taxon>Dikarya</taxon>
        <taxon>Basidiomycota</taxon>
        <taxon>Agaricomycotina</taxon>
        <taxon>Agaricomycetes</taxon>
        <taxon>Agaricomycetidae</taxon>
        <taxon>Agaricales</taxon>
        <taxon>Pleurotineae</taxon>
        <taxon>Pterulaceae</taxon>
        <taxon>Pterulicium</taxon>
    </lineage>
</organism>
<feature type="region of interest" description="Disordered" evidence="1">
    <location>
        <begin position="206"/>
        <end position="235"/>
    </location>
</feature>
<dbReference type="STRING" id="1884261.A0A5C3QS08"/>
<keyword evidence="2" id="KW-0472">Membrane</keyword>
<feature type="domain" description="SMODS and SLOG-associating 2TM effector" evidence="3">
    <location>
        <begin position="13"/>
        <end position="133"/>
    </location>
</feature>